<name>A0A6P8B0S1_PYRGI</name>
<keyword evidence="2" id="KW-1185">Reference proteome</keyword>
<dbReference type="RefSeq" id="XP_030980634.1">
    <property type="nucleotide sequence ID" value="XM_031127499.1"/>
</dbReference>
<reference evidence="3" key="3">
    <citation type="submission" date="2025-08" db="UniProtKB">
        <authorList>
            <consortium name="RefSeq"/>
        </authorList>
    </citation>
    <scope>IDENTIFICATION</scope>
    <source>
        <strain evidence="3">NI907</strain>
    </source>
</reference>
<dbReference type="GeneID" id="41962408"/>
<sequence length="142" mass="14858">MREKKPLSRPERNHHDTAYKAAPAAATPKTVHIAWANWPAAAPLTGVVVAAVEEPLDASLRVGAGVIWSAFAESVFVDVPVCVAAVGLDSDPVFAVLDRLSSVVLVAPLVLVCDEASVEVECILSLKQASVALVLTQVSVPL</sequence>
<gene>
    <name evidence="3" type="ORF">PgNI_07488</name>
</gene>
<evidence type="ECO:0000313" key="3">
    <source>
        <dbReference type="RefSeq" id="XP_030980634.1"/>
    </source>
</evidence>
<dbReference type="AlphaFoldDB" id="A0A6P8B0S1"/>
<proteinExistence type="predicted"/>
<evidence type="ECO:0000313" key="2">
    <source>
        <dbReference type="Proteomes" id="UP000515153"/>
    </source>
</evidence>
<dbReference type="KEGG" id="pgri:PgNI_07488"/>
<organism evidence="2 3">
    <name type="scientific">Pyricularia grisea</name>
    <name type="common">Crabgrass-specific blast fungus</name>
    <name type="synonym">Magnaporthe grisea</name>
    <dbReference type="NCBI Taxonomy" id="148305"/>
    <lineage>
        <taxon>Eukaryota</taxon>
        <taxon>Fungi</taxon>
        <taxon>Dikarya</taxon>
        <taxon>Ascomycota</taxon>
        <taxon>Pezizomycotina</taxon>
        <taxon>Sordariomycetes</taxon>
        <taxon>Sordariomycetidae</taxon>
        <taxon>Magnaporthales</taxon>
        <taxon>Pyriculariaceae</taxon>
        <taxon>Pyricularia</taxon>
    </lineage>
</organism>
<accession>A0A6P8B0S1</accession>
<feature type="compositionally biased region" description="Basic and acidic residues" evidence="1">
    <location>
        <begin position="1"/>
        <end position="18"/>
    </location>
</feature>
<feature type="region of interest" description="Disordered" evidence="1">
    <location>
        <begin position="1"/>
        <end position="23"/>
    </location>
</feature>
<evidence type="ECO:0000256" key="1">
    <source>
        <dbReference type="SAM" id="MobiDB-lite"/>
    </source>
</evidence>
<reference evidence="3" key="2">
    <citation type="submission" date="2019-10" db="EMBL/GenBank/DDBJ databases">
        <authorList>
            <consortium name="NCBI Genome Project"/>
        </authorList>
    </citation>
    <scope>NUCLEOTIDE SEQUENCE</scope>
    <source>
        <strain evidence="3">NI907</strain>
    </source>
</reference>
<protein>
    <submittedName>
        <fullName evidence="3">Uncharacterized protein</fullName>
    </submittedName>
</protein>
<dbReference type="Proteomes" id="UP000515153">
    <property type="component" value="Unplaced"/>
</dbReference>
<reference evidence="3" key="1">
    <citation type="journal article" date="2019" name="Mol. Biol. Evol.">
        <title>Blast fungal genomes show frequent chromosomal changes, gene gains and losses, and effector gene turnover.</title>
        <authorList>
            <person name="Gomez Luciano L.B."/>
            <person name="Jason Tsai I."/>
            <person name="Chuma I."/>
            <person name="Tosa Y."/>
            <person name="Chen Y.H."/>
            <person name="Li J.Y."/>
            <person name="Li M.Y."/>
            <person name="Jade Lu M.Y."/>
            <person name="Nakayashiki H."/>
            <person name="Li W.H."/>
        </authorList>
    </citation>
    <scope>NUCLEOTIDE SEQUENCE</scope>
    <source>
        <strain evidence="3">NI907</strain>
    </source>
</reference>